<accession>A0A7U4QK28</accession>
<keyword evidence="1" id="KW-0732">Signal</keyword>
<evidence type="ECO:0008006" key="4">
    <source>
        <dbReference type="Google" id="ProtNLM"/>
    </source>
</evidence>
<dbReference type="OrthoDB" id="5448712at2"/>
<reference evidence="2 3" key="1">
    <citation type="submission" date="2015-10" db="EMBL/GenBank/DDBJ databases">
        <title>Candidatus Desulfofervidus auxilii, a hydrogenotrophic sulfate-reducing bacterium involved in the thermophilic anaerobic oxidation of methane.</title>
        <authorList>
            <person name="Krukenberg V."/>
            <person name="Richter M."/>
            <person name="Wegener G."/>
        </authorList>
    </citation>
    <scope>NUCLEOTIDE SEQUENCE [LARGE SCALE GENOMIC DNA]</scope>
    <source>
        <strain evidence="2 3">HS1</strain>
    </source>
</reference>
<dbReference type="RefSeq" id="WP_066061807.1">
    <property type="nucleotide sequence ID" value="NZ_CP013015.1"/>
</dbReference>
<protein>
    <recommendedName>
        <fullName evidence="4">Outer membrane protein beta-barrel domain-containing protein</fullName>
    </recommendedName>
</protein>
<dbReference type="EMBL" id="CP013015">
    <property type="protein sequence ID" value="AMM40797.1"/>
    <property type="molecule type" value="Genomic_DNA"/>
</dbReference>
<sequence length="270" mass="30979">MKKLIMAVIVCLTFSTTAIHAETRISLGGNVGYFHYKETQYDTTLCKDYGFLPGVNAGVLFKEKAWWIRGTFDLNLTHGATYKGQTQTGEPLKFDNEHETIWTIEGNIGYTFAADLTWGILDITPYTGIGYRHWTRGEADAETGNYEEVYKWVFLPLGINVIYNSDTRPWSAGVDLAVLFPLSPKLDVHLHELDPAFEDVKLEPQWRPGFRIQIPLSYKFSPHWAVYVVPRYTYWALEESKIEEQTGWQLYEPASSTHHFTVKIGISYSF</sequence>
<dbReference type="SUPFAM" id="SSF56925">
    <property type="entry name" value="OMPA-like"/>
    <property type="match status" value="1"/>
</dbReference>
<evidence type="ECO:0000313" key="2">
    <source>
        <dbReference type="EMBL" id="AMM40797.1"/>
    </source>
</evidence>
<gene>
    <name evidence="2" type="ORF">HS1_000993</name>
</gene>
<dbReference type="Gene3D" id="2.40.160.20">
    <property type="match status" value="1"/>
</dbReference>
<organism evidence="2 3">
    <name type="scientific">Desulfofervidus auxilii</name>
    <dbReference type="NCBI Taxonomy" id="1621989"/>
    <lineage>
        <taxon>Bacteria</taxon>
        <taxon>Pseudomonadati</taxon>
        <taxon>Thermodesulfobacteriota</taxon>
        <taxon>Candidatus Desulfofervidia</taxon>
        <taxon>Candidatus Desulfofervidales</taxon>
        <taxon>Candidatus Desulfofervidaceae</taxon>
        <taxon>Candidatus Desulfofervidus</taxon>
    </lineage>
</organism>
<feature type="chain" id="PRO_5031002537" description="Outer membrane protein beta-barrel domain-containing protein" evidence="1">
    <location>
        <begin position="22"/>
        <end position="270"/>
    </location>
</feature>
<dbReference type="KEGG" id="daw:HS1_000993"/>
<dbReference type="AlphaFoldDB" id="A0A7U4QK28"/>
<dbReference type="InterPro" id="IPR011250">
    <property type="entry name" value="OMP/PagP_B-barrel"/>
</dbReference>
<evidence type="ECO:0000256" key="1">
    <source>
        <dbReference type="SAM" id="SignalP"/>
    </source>
</evidence>
<feature type="signal peptide" evidence="1">
    <location>
        <begin position="1"/>
        <end position="21"/>
    </location>
</feature>
<evidence type="ECO:0000313" key="3">
    <source>
        <dbReference type="Proteomes" id="UP000070560"/>
    </source>
</evidence>
<proteinExistence type="predicted"/>
<name>A0A7U4QK28_DESA2</name>
<dbReference type="Proteomes" id="UP000070560">
    <property type="component" value="Chromosome"/>
</dbReference>
<keyword evidence="3" id="KW-1185">Reference proteome</keyword>